<dbReference type="STRING" id="441959.B8MSJ8"/>
<dbReference type="InParanoid" id="B8MSJ8"/>
<dbReference type="Gene3D" id="2.40.128.600">
    <property type="match status" value="1"/>
</dbReference>
<sequence>MTFISPPTPLRVCAWSTLCKQLLARLQALIPLITDICRIAGTPGLSLGVLHHGQVVYQANVGFRNVEAELPTDNDTVYMIASLAKPLTAAMVGILVDEGKLDWTTQLQDVVPEFHRQDAAMNITVTDLLSHRTGLPSYDALWLLTDNKILLDRADAISILNYVPAAMPLRTEFVYNNMAYEALSQIIEKASGTDYASFLRDRILEPLGMSQTFHPHPPMDDANVAVPYTALRNATPFQIPQPLCDRNILLGPSGGIRSSVRDMLLLYKAFIDAARAEFGRFATTTVPQNPLKRMKYLWRGMISLSVPTLREYSYASGWFRAQLPAPPPLVYDDGPGINPLIGEGLPSRLALLHGGFFAGFTSWAAVFPETDSAVVVLSNSMPLADTTRLVGQLLIEELFGNTINKTQYIEYVKSTSERIGSYMSRIKSDLLRHKTVETPAYPLQAYVGTYYNAVGNVYIEICETPSGRLRMYFMGSASDGFDLKPYQHNSFFWWMSHDEMAQRSRYTTWPKEYYIIKFEHVDDGSGARGVFGSPINSLRWKHEFAIDDDGELFQKSDYEEMSGLYEQQQSLFG</sequence>
<dbReference type="GeneID" id="8098643"/>
<organism evidence="4 5">
    <name type="scientific">Talaromyces stipitatus (strain ATCC 10500 / CBS 375.48 / QM 6759 / NRRL 1006)</name>
    <name type="common">Penicillium stipitatum</name>
    <dbReference type="NCBI Taxonomy" id="441959"/>
    <lineage>
        <taxon>Eukaryota</taxon>
        <taxon>Fungi</taxon>
        <taxon>Dikarya</taxon>
        <taxon>Ascomycota</taxon>
        <taxon>Pezizomycotina</taxon>
        <taxon>Eurotiomycetes</taxon>
        <taxon>Eurotiomycetidae</taxon>
        <taxon>Eurotiales</taxon>
        <taxon>Trichocomaceae</taxon>
        <taxon>Talaromyces</taxon>
        <taxon>Talaromyces sect. Talaromyces</taxon>
    </lineage>
</organism>
<keyword evidence="5" id="KW-1185">Reference proteome</keyword>
<dbReference type="Pfam" id="PF11954">
    <property type="entry name" value="DUF3471"/>
    <property type="match status" value="1"/>
</dbReference>
<feature type="domain" description="Beta-lactamase-related" evidence="2">
    <location>
        <begin position="41"/>
        <end position="384"/>
    </location>
</feature>
<dbReference type="PhylomeDB" id="B8MSJ8"/>
<dbReference type="VEuPathDB" id="FungiDB:TSTA_001490"/>
<dbReference type="InterPro" id="IPR012338">
    <property type="entry name" value="Beta-lactam/transpept-like"/>
</dbReference>
<dbReference type="EMBL" id="EQ962660">
    <property type="protein sequence ID" value="EED12078.1"/>
    <property type="molecule type" value="Genomic_DNA"/>
</dbReference>
<dbReference type="InterPro" id="IPR021860">
    <property type="entry name" value="Peptidase_S12_Pab87-rel_C"/>
</dbReference>
<gene>
    <name evidence="4" type="ORF">TSTA_001490</name>
</gene>
<evidence type="ECO:0000313" key="5">
    <source>
        <dbReference type="Proteomes" id="UP000001745"/>
    </source>
</evidence>
<evidence type="ECO:0000313" key="4">
    <source>
        <dbReference type="EMBL" id="EED12078.1"/>
    </source>
</evidence>
<evidence type="ECO:0000259" key="2">
    <source>
        <dbReference type="Pfam" id="PF00144"/>
    </source>
</evidence>
<dbReference type="Proteomes" id="UP000001745">
    <property type="component" value="Unassembled WGS sequence"/>
</dbReference>
<protein>
    <submittedName>
        <fullName evidence="4">D-aminoacylase, putative</fullName>
    </submittedName>
</protein>
<dbReference type="RefSeq" id="XP_002487732.1">
    <property type="nucleotide sequence ID" value="XM_002487687.1"/>
</dbReference>
<comment type="similarity">
    <text evidence="1">Belongs to the peptidase S12 family.</text>
</comment>
<proteinExistence type="inferred from homology"/>
<dbReference type="PANTHER" id="PTHR46825:SF9">
    <property type="entry name" value="BETA-LACTAMASE-RELATED DOMAIN-CONTAINING PROTEIN"/>
    <property type="match status" value="1"/>
</dbReference>
<dbReference type="HOGENOM" id="CLU_020027_14_2_1"/>
<dbReference type="Gene3D" id="3.40.710.10">
    <property type="entry name" value="DD-peptidase/beta-lactamase superfamily"/>
    <property type="match status" value="1"/>
</dbReference>
<dbReference type="PANTHER" id="PTHR46825">
    <property type="entry name" value="D-ALANYL-D-ALANINE-CARBOXYPEPTIDASE/ENDOPEPTIDASE AMPH"/>
    <property type="match status" value="1"/>
</dbReference>
<dbReference type="Pfam" id="PF00144">
    <property type="entry name" value="Beta-lactamase"/>
    <property type="match status" value="1"/>
</dbReference>
<evidence type="ECO:0000259" key="3">
    <source>
        <dbReference type="Pfam" id="PF11954"/>
    </source>
</evidence>
<dbReference type="SUPFAM" id="SSF56601">
    <property type="entry name" value="beta-lactamase/transpeptidase-like"/>
    <property type="match status" value="1"/>
</dbReference>
<dbReference type="OMA" id="WWMPYDE"/>
<dbReference type="eggNOG" id="ENOG502QQBX">
    <property type="taxonomic scope" value="Eukaryota"/>
</dbReference>
<dbReference type="OrthoDB" id="5946976at2759"/>
<dbReference type="AlphaFoldDB" id="B8MSJ8"/>
<name>B8MSJ8_TALSN</name>
<feature type="domain" description="Peptidase S12 Pab87-related C-terminal" evidence="3">
    <location>
        <begin position="434"/>
        <end position="524"/>
    </location>
</feature>
<dbReference type="InterPro" id="IPR050491">
    <property type="entry name" value="AmpC-like"/>
</dbReference>
<evidence type="ECO:0000256" key="1">
    <source>
        <dbReference type="ARBA" id="ARBA00038215"/>
    </source>
</evidence>
<accession>B8MSJ8</accession>
<dbReference type="InterPro" id="IPR001466">
    <property type="entry name" value="Beta-lactam-related"/>
</dbReference>
<reference evidence="5" key="1">
    <citation type="journal article" date="2015" name="Genome Announc.">
        <title>Genome sequence of the AIDS-associated pathogen Penicillium marneffei (ATCC18224) and its near taxonomic relative Talaromyces stipitatus (ATCC10500).</title>
        <authorList>
            <person name="Nierman W.C."/>
            <person name="Fedorova-Abrams N.D."/>
            <person name="Andrianopoulos A."/>
        </authorList>
    </citation>
    <scope>NUCLEOTIDE SEQUENCE [LARGE SCALE GENOMIC DNA]</scope>
    <source>
        <strain evidence="5">ATCC 10500 / CBS 375.48 / QM 6759 / NRRL 1006</strain>
    </source>
</reference>